<dbReference type="GO" id="GO:0016616">
    <property type="term" value="F:oxidoreductase activity, acting on the CH-OH group of donors, NAD or NADP as acceptor"/>
    <property type="evidence" value="ECO:0007669"/>
    <property type="project" value="TreeGrafter"/>
</dbReference>
<dbReference type="SUPFAM" id="SSF51735">
    <property type="entry name" value="NAD(P)-binding Rossmann-fold domains"/>
    <property type="match status" value="1"/>
</dbReference>
<evidence type="ECO:0000256" key="2">
    <source>
        <dbReference type="ARBA" id="ARBA00023002"/>
    </source>
</evidence>
<protein>
    <submittedName>
        <fullName evidence="4">3-phenylpropionate-dihydrodiol/cinnamic acid-dihydrodiol dehydrogenase</fullName>
        <ecNumber evidence="4">1.3.1.87</ecNumber>
    </submittedName>
</protein>
<dbReference type="PRINTS" id="PR00081">
    <property type="entry name" value="GDHRDH"/>
</dbReference>
<evidence type="ECO:0000313" key="4">
    <source>
        <dbReference type="EMBL" id="WOC11584.1"/>
    </source>
</evidence>
<accession>A0AA97CTN5</accession>
<dbReference type="GO" id="GO:0018498">
    <property type="term" value="F:2,3-dihydroxy-2,3-dihydro-phenylpropionate dehydrogenase activity"/>
    <property type="evidence" value="ECO:0007669"/>
    <property type="project" value="UniProtKB-EC"/>
</dbReference>
<name>A0AA97CTN5_9ACTN</name>
<sequence>MSILDRFSSEHRLARTRAGVSGKVVAITGGARGIGFEIAQQVLAAGGRVALGDIDADAVEAAAADLGVEGIGVEGIELDVTDAASFENFLDVVEARVGPVDVLVNNAGIMPVGSFLDYDEALIRRTIEIDFLGVIFGTRAAARRMATRGGGQVVNIASVAGRLAAPGLSVYNGAKSGVIEFSETLDFELSPHGVHVSAVLPSFTKTGLVAGLKTNAFVKTVDTDVVGREVLKTIATRRTRATAPASLGWVDMMPMTPIGLKRRLAKFAKTDTIFLHADQSARADYSTRIGQVSHSD</sequence>
<dbReference type="PRINTS" id="PR00080">
    <property type="entry name" value="SDRFAMILY"/>
</dbReference>
<dbReference type="PANTHER" id="PTHR24322">
    <property type="entry name" value="PKSB"/>
    <property type="match status" value="1"/>
</dbReference>
<dbReference type="Pfam" id="PF00106">
    <property type="entry name" value="adh_short"/>
    <property type="match status" value="1"/>
</dbReference>
<comment type="similarity">
    <text evidence="1 3">Belongs to the short-chain dehydrogenases/reductases (SDR) family.</text>
</comment>
<dbReference type="AlphaFoldDB" id="A0AA97CTN5"/>
<dbReference type="EC" id="1.3.1.87" evidence="4"/>
<dbReference type="InterPro" id="IPR036291">
    <property type="entry name" value="NAD(P)-bd_dom_sf"/>
</dbReference>
<proteinExistence type="inferred from homology"/>
<evidence type="ECO:0000256" key="3">
    <source>
        <dbReference type="RuleBase" id="RU000363"/>
    </source>
</evidence>
<dbReference type="CDD" id="cd05233">
    <property type="entry name" value="SDR_c"/>
    <property type="match status" value="1"/>
</dbReference>
<dbReference type="NCBIfam" id="NF005878">
    <property type="entry name" value="PRK07825.1"/>
    <property type="match status" value="1"/>
</dbReference>
<evidence type="ECO:0000256" key="1">
    <source>
        <dbReference type="ARBA" id="ARBA00006484"/>
    </source>
</evidence>
<reference evidence="4" key="1">
    <citation type="submission" date="2023-06" db="EMBL/GenBank/DDBJ databases">
        <title>Gordonia sp. nov. and Pseudochrobactrum sp. nov., two species isolated from the burying beetle Nicrophorus vespilloides.</title>
        <authorList>
            <person name="Poehlein A."/>
            <person name="Guzman J."/>
            <person name="Daniel R."/>
            <person name="Vilcinskas A."/>
        </authorList>
    </citation>
    <scope>NUCLEOTIDE SEQUENCE</scope>
    <source>
        <strain evidence="4">MP11Mi</strain>
    </source>
</reference>
<dbReference type="EMBL" id="CP128986">
    <property type="protein sequence ID" value="WOC11584.1"/>
    <property type="molecule type" value="Genomic_DNA"/>
</dbReference>
<organism evidence="4">
    <name type="scientific">Gordonia sp. MP11Mi</name>
    <dbReference type="NCBI Taxonomy" id="3022769"/>
    <lineage>
        <taxon>Bacteria</taxon>
        <taxon>Bacillati</taxon>
        <taxon>Actinomycetota</taxon>
        <taxon>Actinomycetes</taxon>
        <taxon>Mycobacteriales</taxon>
        <taxon>Gordoniaceae</taxon>
        <taxon>Gordonia</taxon>
    </lineage>
</organism>
<dbReference type="Gene3D" id="3.40.50.720">
    <property type="entry name" value="NAD(P)-binding Rossmann-like Domain"/>
    <property type="match status" value="1"/>
</dbReference>
<keyword evidence="2 4" id="KW-0560">Oxidoreductase</keyword>
<dbReference type="RefSeq" id="WP_420040888.1">
    <property type="nucleotide sequence ID" value="NZ_CP128986.1"/>
</dbReference>
<gene>
    <name evidence="4" type="primary">hcaB_2</name>
    <name evidence="4" type="ORF">MP11Mi_06570</name>
</gene>
<dbReference type="PANTHER" id="PTHR24322:SF736">
    <property type="entry name" value="RETINOL DEHYDROGENASE 10"/>
    <property type="match status" value="1"/>
</dbReference>
<dbReference type="InterPro" id="IPR002347">
    <property type="entry name" value="SDR_fam"/>
</dbReference>